<evidence type="ECO:0000313" key="2">
    <source>
        <dbReference type="Proteomes" id="UP000188637"/>
    </source>
</evidence>
<proteinExistence type="predicted"/>
<accession>A0ACC8XHS6</accession>
<comment type="caution">
    <text evidence="1">The sequence shown here is derived from an EMBL/GenBank/DDBJ whole genome shotgun (WGS) entry which is preliminary data.</text>
</comment>
<reference evidence="1" key="1">
    <citation type="submission" date="2016-08" db="EMBL/GenBank/DDBJ databases">
        <authorList>
            <person name="Ngugi D.K."/>
            <person name="Miyake S."/>
            <person name="Stingl U."/>
        </authorList>
    </citation>
    <scope>NUCLEOTIDE SEQUENCE</scope>
    <source>
        <strain evidence="1">SCG-D08WGA-EpuloA1</strain>
    </source>
</reference>
<sequence length="165" mass="18886">MELRLMQLSETDIAMNIINGAKKHLKEQGIDQWQKGYPDYDCIKNDAINNKGFFAVDNDKIVGYLCIDFDGEPAYDNLQGSWSSDNSYVVVHRMAISEATRGQNLSSQIFKLVEKMSAEKGINNFRVDTDAANVKMQHILKKNGFIYRGTIWFDNSEKIAFDKQF</sequence>
<keyword evidence="2" id="KW-1185">Reference proteome</keyword>
<name>A0ACC8XHS6_9FIRM</name>
<gene>
    <name evidence="1" type="ORF">AN640_06500</name>
</gene>
<dbReference type="EMBL" id="LJHD01000151">
    <property type="protein sequence ID" value="ONI43292.1"/>
    <property type="molecule type" value="Genomic_DNA"/>
</dbReference>
<evidence type="ECO:0000313" key="1">
    <source>
        <dbReference type="EMBL" id="ONI43292.1"/>
    </source>
</evidence>
<protein>
    <submittedName>
        <fullName evidence="1">GNAT family N-acetyltransferase</fullName>
    </submittedName>
</protein>
<dbReference type="Proteomes" id="UP000188637">
    <property type="component" value="Unassembled WGS sequence"/>
</dbReference>
<organism evidence="1 2">
    <name type="scientific">Candidatus Epulonipiscium fishelsonii</name>
    <dbReference type="NCBI Taxonomy" id="77094"/>
    <lineage>
        <taxon>Bacteria</taxon>
        <taxon>Bacillati</taxon>
        <taxon>Bacillota</taxon>
        <taxon>Clostridia</taxon>
        <taxon>Lachnospirales</taxon>
        <taxon>Lachnospiraceae</taxon>
        <taxon>Candidatus Epulonipiscium</taxon>
    </lineage>
</organism>